<gene>
    <name evidence="3" type="ORF">Pcinc_024345</name>
</gene>
<reference evidence="3" key="1">
    <citation type="submission" date="2023-10" db="EMBL/GenBank/DDBJ databases">
        <title>Genome assemblies of two species of porcelain crab, Petrolisthes cinctipes and Petrolisthes manimaculis (Anomura: Porcellanidae).</title>
        <authorList>
            <person name="Angst P."/>
        </authorList>
    </citation>
    <scope>NUCLEOTIDE SEQUENCE</scope>
    <source>
        <strain evidence="3">PB745_01</strain>
        <tissue evidence="3">Gill</tissue>
    </source>
</reference>
<organism evidence="3 4">
    <name type="scientific">Petrolisthes cinctipes</name>
    <name type="common">Flat porcelain crab</name>
    <dbReference type="NCBI Taxonomy" id="88211"/>
    <lineage>
        <taxon>Eukaryota</taxon>
        <taxon>Metazoa</taxon>
        <taxon>Ecdysozoa</taxon>
        <taxon>Arthropoda</taxon>
        <taxon>Crustacea</taxon>
        <taxon>Multicrustacea</taxon>
        <taxon>Malacostraca</taxon>
        <taxon>Eumalacostraca</taxon>
        <taxon>Eucarida</taxon>
        <taxon>Decapoda</taxon>
        <taxon>Pleocyemata</taxon>
        <taxon>Anomura</taxon>
        <taxon>Galatheoidea</taxon>
        <taxon>Porcellanidae</taxon>
        <taxon>Petrolisthes</taxon>
    </lineage>
</organism>
<feature type="domain" description="Inositol polyphosphate-related phosphatase" evidence="2">
    <location>
        <begin position="2"/>
        <end position="314"/>
    </location>
</feature>
<dbReference type="InterPro" id="IPR041611">
    <property type="entry name" value="SKICH"/>
</dbReference>
<name>A0AAE1FB51_PETCI</name>
<dbReference type="GO" id="GO:0046856">
    <property type="term" value="P:phosphatidylinositol dephosphorylation"/>
    <property type="evidence" value="ECO:0007669"/>
    <property type="project" value="InterPro"/>
</dbReference>
<dbReference type="SUPFAM" id="SSF56219">
    <property type="entry name" value="DNase I-like"/>
    <property type="match status" value="1"/>
</dbReference>
<evidence type="ECO:0000256" key="1">
    <source>
        <dbReference type="ARBA" id="ARBA00005910"/>
    </source>
</evidence>
<dbReference type="AlphaFoldDB" id="A0AAE1FB51"/>
<accession>A0AAE1FB51</accession>
<dbReference type="InterPro" id="IPR046985">
    <property type="entry name" value="IP5"/>
</dbReference>
<dbReference type="GO" id="GO:0004439">
    <property type="term" value="F:phosphatidylinositol-4,5-bisphosphate 5-phosphatase activity"/>
    <property type="evidence" value="ECO:0007669"/>
    <property type="project" value="TreeGrafter"/>
</dbReference>
<protein>
    <recommendedName>
        <fullName evidence="2">Inositol polyphosphate-related phosphatase domain-containing protein</fullName>
    </recommendedName>
</protein>
<dbReference type="SMART" id="SM00128">
    <property type="entry name" value="IPPc"/>
    <property type="match status" value="1"/>
</dbReference>
<dbReference type="FunFam" id="3.60.10.10:FF:000060">
    <property type="entry name" value="Uncharacterized protein, isoform C"/>
    <property type="match status" value="1"/>
</dbReference>
<keyword evidence="4" id="KW-1185">Reference proteome</keyword>
<dbReference type="GO" id="GO:0005886">
    <property type="term" value="C:plasma membrane"/>
    <property type="evidence" value="ECO:0007669"/>
    <property type="project" value="TreeGrafter"/>
</dbReference>
<dbReference type="InterPro" id="IPR036691">
    <property type="entry name" value="Endo/exonu/phosph_ase_sf"/>
</dbReference>
<dbReference type="Gene3D" id="2.60.40.2840">
    <property type="match status" value="1"/>
</dbReference>
<evidence type="ECO:0000313" key="4">
    <source>
        <dbReference type="Proteomes" id="UP001286313"/>
    </source>
</evidence>
<sequence length="423" mass="48450">MDTLSLACVTWNVETTWPEQDLHTLLGVRKDPIIKRGLDDTLPDLYFISLQEVKSQPQNVVMDALFEEPWTSALREVLSPHDYVRISSERLQGIVTNVFVKRKHLAHVRDIHTTVVRTGLGGLWGNKGASCVRFCLYGCSMCVVNSHLAAHDSGYKERVDNFNTIVDTTEFPVSETSNILYHDYVFWMGDMNFRFEPHMTSDAIARMVTKENWSGLAESDELKKAQRTGDAFSMLIEGDLNYPPTYKYLEGTSMYDFSRRPAWTDRILYQVHVDAYDNVKLGVEQTGYSALHSYTQSDHKPVTANYTIKVFANHEERCVRFQAVGTWLVGEGGQFNLTLDSDVTTSPWDYISIYKVDFSAMHEYITYMYLPQQPPASSSERSFQLRFNDELLQHAGMYRLVYYSGKYSCYLGMSDPFPVLSQA</sequence>
<dbReference type="PANTHER" id="PTHR11200:SF275">
    <property type="entry name" value="LD06095P"/>
    <property type="match status" value="1"/>
</dbReference>
<dbReference type="Pfam" id="PF22669">
    <property type="entry name" value="Exo_endo_phos2"/>
    <property type="match status" value="1"/>
</dbReference>
<evidence type="ECO:0000313" key="3">
    <source>
        <dbReference type="EMBL" id="KAK3870436.1"/>
    </source>
</evidence>
<dbReference type="GO" id="GO:0001726">
    <property type="term" value="C:ruffle"/>
    <property type="evidence" value="ECO:0007669"/>
    <property type="project" value="TreeGrafter"/>
</dbReference>
<comment type="similarity">
    <text evidence="1">Belongs to the inositol 1,4,5-trisphosphate 5-phosphatase type II family.</text>
</comment>
<comment type="caution">
    <text evidence="3">The sequence shown here is derived from an EMBL/GenBank/DDBJ whole genome shotgun (WGS) entry which is preliminary data.</text>
</comment>
<dbReference type="EMBL" id="JAWQEG010002670">
    <property type="protein sequence ID" value="KAK3870436.1"/>
    <property type="molecule type" value="Genomic_DNA"/>
</dbReference>
<dbReference type="PANTHER" id="PTHR11200">
    <property type="entry name" value="INOSITOL 5-PHOSPHATASE"/>
    <property type="match status" value="1"/>
</dbReference>
<dbReference type="Gene3D" id="3.60.10.10">
    <property type="entry name" value="Endonuclease/exonuclease/phosphatase"/>
    <property type="match status" value="1"/>
</dbReference>
<dbReference type="Pfam" id="PF17751">
    <property type="entry name" value="SKICH"/>
    <property type="match status" value="1"/>
</dbReference>
<dbReference type="Proteomes" id="UP001286313">
    <property type="component" value="Unassembled WGS sequence"/>
</dbReference>
<dbReference type="InterPro" id="IPR000300">
    <property type="entry name" value="IPPc"/>
</dbReference>
<dbReference type="GO" id="GO:0005737">
    <property type="term" value="C:cytoplasm"/>
    <property type="evidence" value="ECO:0007669"/>
    <property type="project" value="TreeGrafter"/>
</dbReference>
<proteinExistence type="inferred from homology"/>
<evidence type="ECO:0000259" key="2">
    <source>
        <dbReference type="SMART" id="SM00128"/>
    </source>
</evidence>